<dbReference type="Proteomes" id="UP000326251">
    <property type="component" value="Unassembled WGS sequence"/>
</dbReference>
<feature type="domain" description="Biotin protein ligase C-terminal" evidence="3">
    <location>
        <begin position="257"/>
        <end position="300"/>
    </location>
</feature>
<dbReference type="RefSeq" id="WP_044090457.1">
    <property type="nucleotide sequence ID" value="NZ_RZUG01000005.1"/>
</dbReference>
<dbReference type="PANTHER" id="PTHR12835:SF5">
    <property type="entry name" value="BIOTIN--PROTEIN LIGASE"/>
    <property type="match status" value="1"/>
</dbReference>
<reference evidence="5 6" key="1">
    <citation type="journal article" date="2019" name="Syst. Appl. Microbiol.">
        <title>Characterization of Bifidobacterium species in feaces of the Egyptian fruit bat: Description of B. vespertilionis sp. nov. and B. rousetti sp. nov.</title>
        <authorList>
            <person name="Modesto M."/>
            <person name="Satti M."/>
            <person name="Watanabe K."/>
            <person name="Puglisi E."/>
            <person name="Morelli L."/>
            <person name="Huang C.-H."/>
            <person name="Liou J.-S."/>
            <person name="Miyashita M."/>
            <person name="Tamura T."/>
            <person name="Saito S."/>
            <person name="Mori K."/>
            <person name="Huang L."/>
            <person name="Sciavilla P."/>
            <person name="Sandri C."/>
            <person name="Spiezio C."/>
            <person name="Vitali F."/>
            <person name="Cavalieri D."/>
            <person name="Perpetuini G."/>
            <person name="Tofalo R."/>
            <person name="Bonetti A."/>
            <person name="Arita M."/>
            <person name="Mattarelli P."/>
        </authorList>
    </citation>
    <scope>NUCLEOTIDE SEQUENCE [LARGE SCALE GENOMIC DNA]</scope>
    <source>
        <strain evidence="5 6">RST19</strain>
    </source>
</reference>
<evidence type="ECO:0000313" key="6">
    <source>
        <dbReference type="Proteomes" id="UP000326251"/>
    </source>
</evidence>
<dbReference type="SUPFAM" id="SSF55681">
    <property type="entry name" value="Class II aaRS and biotin synthetases"/>
    <property type="match status" value="1"/>
</dbReference>
<dbReference type="InterPro" id="IPR004143">
    <property type="entry name" value="BPL_LPL_catalytic"/>
</dbReference>
<gene>
    <name evidence="5" type="ORF">EMO92_04855</name>
</gene>
<sequence length="303" mass="31671">MIHTLSIAQPRLPRTEAVADRVISVDETDSTNALAASMITDGSLTLPSHTAHGLAVVVVAADSQVAGHGRNGHTWISQPGSCSTISYVVRVPRAVALDETINGWLQMIAGLATLDALNGMIEASGASMIDAEHFLELKWPNDVYCHGLKLGGLLSQVVMLPPSGSAQPDSPGRDDDVALVIGVGLNLALPPTLLPTSQSTSLQLHANGLPPFTTMRDAIAAREVTGLRERLTAFIADPQGAIAALHEEMRAVCWARGRTVEAHFTDGTALAGTAVGLDNDASLILRTADGVEHTVHTADVGVL</sequence>
<dbReference type="InterPro" id="IPR045864">
    <property type="entry name" value="aa-tRNA-synth_II/BPL/LPL"/>
</dbReference>
<name>A0A5J5E903_9BIFI</name>
<dbReference type="PANTHER" id="PTHR12835">
    <property type="entry name" value="BIOTIN PROTEIN LIGASE"/>
    <property type="match status" value="1"/>
</dbReference>
<comment type="caution">
    <text evidence="5">The sequence shown here is derived from an EMBL/GenBank/DDBJ whole genome shotgun (WGS) entry which is preliminary data.</text>
</comment>
<dbReference type="Pfam" id="PF03099">
    <property type="entry name" value="BPL_LplA_LipB"/>
    <property type="match status" value="1"/>
</dbReference>
<dbReference type="Pfam" id="PF02237">
    <property type="entry name" value="BPL_C"/>
    <property type="match status" value="1"/>
</dbReference>
<keyword evidence="1" id="KW-0092">Biotin</keyword>
<dbReference type="Gene3D" id="3.30.930.10">
    <property type="entry name" value="Bira Bifunctional Protein, Domain 2"/>
    <property type="match status" value="1"/>
</dbReference>
<protein>
    <recommendedName>
        <fullName evidence="2">biotin--[biotin carboxyl-carrier protein] ligase</fullName>
        <ecNumber evidence="2">6.3.4.15</ecNumber>
    </recommendedName>
</protein>
<dbReference type="InterPro" id="IPR003142">
    <property type="entry name" value="BPL_C"/>
</dbReference>
<dbReference type="GO" id="GO:0004077">
    <property type="term" value="F:biotin--[biotin carboxyl-carrier protein] ligase activity"/>
    <property type="evidence" value="ECO:0007669"/>
    <property type="project" value="UniProtKB-EC"/>
</dbReference>
<keyword evidence="5" id="KW-0436">Ligase</keyword>
<dbReference type="GO" id="GO:0005737">
    <property type="term" value="C:cytoplasm"/>
    <property type="evidence" value="ECO:0007669"/>
    <property type="project" value="TreeGrafter"/>
</dbReference>
<proteinExistence type="predicted"/>
<evidence type="ECO:0000259" key="4">
    <source>
        <dbReference type="Pfam" id="PF03099"/>
    </source>
</evidence>
<organism evidence="5 6">
    <name type="scientific">Bifidobacterium reuteri</name>
    <dbReference type="NCBI Taxonomy" id="983706"/>
    <lineage>
        <taxon>Bacteria</taxon>
        <taxon>Bacillati</taxon>
        <taxon>Actinomycetota</taxon>
        <taxon>Actinomycetes</taxon>
        <taxon>Bifidobacteriales</taxon>
        <taxon>Bifidobacteriaceae</taxon>
        <taxon>Bifidobacterium</taxon>
    </lineage>
</organism>
<feature type="domain" description="BPL/LPL catalytic" evidence="4">
    <location>
        <begin position="58"/>
        <end position="157"/>
    </location>
</feature>
<dbReference type="AlphaFoldDB" id="A0A5J5E903"/>
<dbReference type="EMBL" id="RZUG01000005">
    <property type="protein sequence ID" value="KAA8825792.1"/>
    <property type="molecule type" value="Genomic_DNA"/>
</dbReference>
<evidence type="ECO:0000259" key="3">
    <source>
        <dbReference type="Pfam" id="PF02237"/>
    </source>
</evidence>
<dbReference type="Gene3D" id="2.30.30.100">
    <property type="match status" value="1"/>
</dbReference>
<evidence type="ECO:0000313" key="5">
    <source>
        <dbReference type="EMBL" id="KAA8825792.1"/>
    </source>
</evidence>
<dbReference type="EC" id="6.3.4.15" evidence="2"/>
<accession>A0A5J5E903</accession>
<evidence type="ECO:0000256" key="2">
    <source>
        <dbReference type="ARBA" id="ARBA00024227"/>
    </source>
</evidence>
<evidence type="ECO:0000256" key="1">
    <source>
        <dbReference type="ARBA" id="ARBA00023267"/>
    </source>
</evidence>